<dbReference type="AlphaFoldDB" id="A0A383V4H5"/>
<reference evidence="1 2" key="1">
    <citation type="submission" date="2016-10" db="EMBL/GenBank/DDBJ databases">
        <authorList>
            <person name="Cai Z."/>
        </authorList>
    </citation>
    <scope>NUCLEOTIDE SEQUENCE [LARGE SCALE GENOMIC DNA]</scope>
</reference>
<evidence type="ECO:0000313" key="1">
    <source>
        <dbReference type="EMBL" id="SZX59991.1"/>
    </source>
</evidence>
<evidence type="ECO:0000313" key="2">
    <source>
        <dbReference type="Proteomes" id="UP000256970"/>
    </source>
</evidence>
<proteinExistence type="predicted"/>
<dbReference type="STRING" id="3088.A0A383V4H5"/>
<sequence>MAMVLGYTSRAAACHFEAALSAWETAAAAVLQREGILSQLVQLKAAMQQARQQQQQDPAEQQATVQLLLLGLDVQQVHQLLWSFLAATEQVQVAAGLLLEATGQALMVGQEPYPPAGAVRSAAQLQPILDEAWQLLGEMPSSVRL</sequence>
<dbReference type="EMBL" id="FNXT01000035">
    <property type="protein sequence ID" value="SZX59991.1"/>
    <property type="molecule type" value="Genomic_DNA"/>
</dbReference>
<dbReference type="Proteomes" id="UP000256970">
    <property type="component" value="Unassembled WGS sequence"/>
</dbReference>
<gene>
    <name evidence="1" type="ORF">BQ4739_LOCUS580</name>
</gene>
<keyword evidence="2" id="KW-1185">Reference proteome</keyword>
<organism evidence="1 2">
    <name type="scientific">Tetradesmus obliquus</name>
    <name type="common">Green alga</name>
    <name type="synonym">Acutodesmus obliquus</name>
    <dbReference type="NCBI Taxonomy" id="3088"/>
    <lineage>
        <taxon>Eukaryota</taxon>
        <taxon>Viridiplantae</taxon>
        <taxon>Chlorophyta</taxon>
        <taxon>core chlorophytes</taxon>
        <taxon>Chlorophyceae</taxon>
        <taxon>CS clade</taxon>
        <taxon>Sphaeropleales</taxon>
        <taxon>Scenedesmaceae</taxon>
        <taxon>Tetradesmus</taxon>
    </lineage>
</organism>
<accession>A0A383V4H5</accession>
<protein>
    <submittedName>
        <fullName evidence="1">Uncharacterized protein</fullName>
    </submittedName>
</protein>
<name>A0A383V4H5_TETOB</name>